<evidence type="ECO:0000256" key="1">
    <source>
        <dbReference type="SAM" id="Phobius"/>
    </source>
</evidence>
<keyword evidence="1" id="KW-0472">Membrane</keyword>
<sequence length="139" mass="15796">MRENKLTVKKQLYLQSIPWLFFLIVVAIGKVDWVSESVNIVLTVVMAIVIIYFFVLGLKKKETIDESAKSILAKVDGICLHTIIYSLIIFNFTISPNNNNNVVTTLIPVKFIGLFLVIVAYLVLLLRAILFGYYDKRGI</sequence>
<name>A0A1M6BNT4_9CLOT</name>
<keyword evidence="3" id="KW-1185">Reference proteome</keyword>
<feature type="transmembrane region" description="Helical" evidence="1">
    <location>
        <begin position="37"/>
        <end position="59"/>
    </location>
</feature>
<evidence type="ECO:0000313" key="3">
    <source>
        <dbReference type="Proteomes" id="UP000184310"/>
    </source>
</evidence>
<dbReference type="Proteomes" id="UP000184310">
    <property type="component" value="Unassembled WGS sequence"/>
</dbReference>
<protein>
    <submittedName>
        <fullName evidence="2">Uncharacterized protein</fullName>
    </submittedName>
</protein>
<organism evidence="2 3">
    <name type="scientific">Clostridium cavendishii DSM 21758</name>
    <dbReference type="NCBI Taxonomy" id="1121302"/>
    <lineage>
        <taxon>Bacteria</taxon>
        <taxon>Bacillati</taxon>
        <taxon>Bacillota</taxon>
        <taxon>Clostridia</taxon>
        <taxon>Eubacteriales</taxon>
        <taxon>Clostridiaceae</taxon>
        <taxon>Clostridium</taxon>
    </lineage>
</organism>
<reference evidence="2 3" key="1">
    <citation type="submission" date="2016-11" db="EMBL/GenBank/DDBJ databases">
        <authorList>
            <person name="Jaros S."/>
            <person name="Januszkiewicz K."/>
            <person name="Wedrychowicz H."/>
        </authorList>
    </citation>
    <scope>NUCLEOTIDE SEQUENCE [LARGE SCALE GENOMIC DNA]</scope>
    <source>
        <strain evidence="2 3">DSM 21758</strain>
    </source>
</reference>
<feature type="transmembrane region" description="Helical" evidence="1">
    <location>
        <begin position="12"/>
        <end position="31"/>
    </location>
</feature>
<keyword evidence="1" id="KW-1133">Transmembrane helix</keyword>
<dbReference type="EMBL" id="FQZB01000003">
    <property type="protein sequence ID" value="SHI50208.1"/>
    <property type="molecule type" value="Genomic_DNA"/>
</dbReference>
<gene>
    <name evidence="2" type="ORF">SAMN02745163_00406</name>
</gene>
<feature type="transmembrane region" description="Helical" evidence="1">
    <location>
        <begin position="71"/>
        <end position="92"/>
    </location>
</feature>
<dbReference type="AlphaFoldDB" id="A0A1M6BNT4"/>
<feature type="transmembrane region" description="Helical" evidence="1">
    <location>
        <begin position="112"/>
        <end position="134"/>
    </location>
</feature>
<evidence type="ECO:0000313" key="2">
    <source>
        <dbReference type="EMBL" id="SHI50208.1"/>
    </source>
</evidence>
<accession>A0A1M6BNT4</accession>
<proteinExistence type="predicted"/>
<dbReference type="STRING" id="1121302.SAMN02745163_00406"/>
<dbReference type="OrthoDB" id="1755764at2"/>
<dbReference type="RefSeq" id="WP_072984752.1">
    <property type="nucleotide sequence ID" value="NZ_FQZB01000003.1"/>
</dbReference>
<keyword evidence="1" id="KW-0812">Transmembrane</keyword>